<dbReference type="AlphaFoldDB" id="A0A2K8SH07"/>
<keyword evidence="2" id="KW-1185">Reference proteome</keyword>
<dbReference type="OrthoDB" id="572057at2"/>
<organism evidence="1 2">
    <name type="scientific">Nostoc flagelliforme CCNUN1</name>
    <dbReference type="NCBI Taxonomy" id="2038116"/>
    <lineage>
        <taxon>Bacteria</taxon>
        <taxon>Bacillati</taxon>
        <taxon>Cyanobacteriota</taxon>
        <taxon>Cyanophyceae</taxon>
        <taxon>Nostocales</taxon>
        <taxon>Nostocaceae</taxon>
        <taxon>Nostoc</taxon>
    </lineage>
</organism>
<dbReference type="EMBL" id="CP024785">
    <property type="protein sequence ID" value="AUB34543.1"/>
    <property type="molecule type" value="Genomic_DNA"/>
</dbReference>
<protein>
    <submittedName>
        <fullName evidence="1">Uncharacterized protein</fullName>
    </submittedName>
</protein>
<dbReference type="KEGG" id="nfl:COO91_00368"/>
<gene>
    <name evidence="1" type="ORF">COO91_00368</name>
</gene>
<accession>A0A2K8SH07</accession>
<proteinExistence type="predicted"/>
<reference evidence="1 2" key="1">
    <citation type="submission" date="2017-11" db="EMBL/GenBank/DDBJ databases">
        <title>Complete genome of a free-living desiccation-tolerant cyanobacterium and its photosynthetic adaptation to extreme terrestrial habitat.</title>
        <authorList>
            <person name="Shang J."/>
        </authorList>
    </citation>
    <scope>NUCLEOTIDE SEQUENCE [LARGE SCALE GENOMIC DNA]</scope>
    <source>
        <strain evidence="1 2">CCNUN1</strain>
    </source>
</reference>
<name>A0A2K8SH07_9NOSO</name>
<sequence length="146" mass="17027">MSRLLYENSVSYKGYLIIPFVFGKLDNYEVYSYKLLSEVGHTSQFHKAENPAGIYGSSVSNIVDIAKEHIDQNSEFVSRKDNFKSRYIYRNNLIIISQEGDKYFYDHYPPELLNNIAAPKLFKSEYECLSWIKQGLNGEHVRQRAI</sequence>
<evidence type="ECO:0000313" key="1">
    <source>
        <dbReference type="EMBL" id="AUB34543.1"/>
    </source>
</evidence>
<dbReference type="RefSeq" id="WP_100897121.1">
    <property type="nucleotide sequence ID" value="NZ_CAWNNC010000001.1"/>
</dbReference>
<evidence type="ECO:0000313" key="2">
    <source>
        <dbReference type="Proteomes" id="UP000232003"/>
    </source>
</evidence>
<dbReference type="Proteomes" id="UP000232003">
    <property type="component" value="Chromosome"/>
</dbReference>